<protein>
    <submittedName>
        <fullName evidence="3">MCE family protein</fullName>
    </submittedName>
</protein>
<evidence type="ECO:0000259" key="1">
    <source>
        <dbReference type="Pfam" id="PF02470"/>
    </source>
</evidence>
<evidence type="ECO:0000313" key="3">
    <source>
        <dbReference type="EMBL" id="ORB05746.1"/>
    </source>
</evidence>
<dbReference type="GO" id="GO:0051701">
    <property type="term" value="P:biological process involved in interaction with host"/>
    <property type="evidence" value="ECO:0007669"/>
    <property type="project" value="TreeGrafter"/>
</dbReference>
<sequence>MKKLTSSVFWVALFTTVATVCGLMLLTALRNPVSGTVNHYSAVFTDVSGLDAGNDVRIAGVQVGKVEAIRLEGQMARVDFTALSAHPVYKDTVVAVRFQNLLGQRYLELVQSGAAGERLATGATVPVGQTIPSFDITKLFNGFRPVFDTLDAAQINQFGENLLRLIQGDDSGLGPLLHDLDTITTFAANRQSAIKVLLRNLGEISNDLGGKSQQLFRVISTLNGLLASFTAKANDFNTSLDIELPLMRSLVHTLQYAERTFDGTTVPAYDLVSRMFPQTPTIIAGLSLVPSLIEGLRGSLVDEGPTTPTFTCTNGEVHLPNIGEVSFGQQDLVVCQQ</sequence>
<accession>A0A1E3SEL9</accession>
<feature type="domain" description="Mammalian cell entry C-terminal" evidence="2">
    <location>
        <begin position="116"/>
        <end position="240"/>
    </location>
</feature>
<dbReference type="PANTHER" id="PTHR33371:SF17">
    <property type="entry name" value="MCE-FAMILY PROTEIN MCE1B"/>
    <property type="match status" value="1"/>
</dbReference>
<dbReference type="STRING" id="28445.BHQ20_12605"/>
<dbReference type="Pfam" id="PF02470">
    <property type="entry name" value="MlaD"/>
    <property type="match status" value="1"/>
</dbReference>
<keyword evidence="4" id="KW-1185">Reference proteome</keyword>
<proteinExistence type="predicted"/>
<dbReference type="GO" id="GO:0005576">
    <property type="term" value="C:extracellular region"/>
    <property type="evidence" value="ECO:0007669"/>
    <property type="project" value="TreeGrafter"/>
</dbReference>
<dbReference type="InterPro" id="IPR052336">
    <property type="entry name" value="MlaD_Phospholipid_Transporter"/>
</dbReference>
<dbReference type="InterPro" id="IPR003399">
    <property type="entry name" value="Mce/MlaD"/>
</dbReference>
<feature type="domain" description="Mce/MlaD" evidence="1">
    <location>
        <begin position="38"/>
        <end position="110"/>
    </location>
</feature>
<evidence type="ECO:0000313" key="4">
    <source>
        <dbReference type="Proteomes" id="UP000192739"/>
    </source>
</evidence>
<dbReference type="Proteomes" id="UP000192739">
    <property type="component" value="Unassembled WGS sequence"/>
</dbReference>
<organism evidence="3 4">
    <name type="scientific">Mycobacterium intermedium</name>
    <dbReference type="NCBI Taxonomy" id="28445"/>
    <lineage>
        <taxon>Bacteria</taxon>
        <taxon>Bacillati</taxon>
        <taxon>Actinomycetota</taxon>
        <taxon>Actinomycetes</taxon>
        <taxon>Mycobacteriales</taxon>
        <taxon>Mycobacteriaceae</taxon>
        <taxon>Mycobacterium</taxon>
        <taxon>Mycobacterium simiae complex</taxon>
    </lineage>
</organism>
<dbReference type="Pfam" id="PF11887">
    <property type="entry name" value="Mce4_CUP1"/>
    <property type="match status" value="1"/>
</dbReference>
<comment type="caution">
    <text evidence="3">The sequence shown here is derived from an EMBL/GenBank/DDBJ whole genome shotgun (WGS) entry which is preliminary data.</text>
</comment>
<dbReference type="AlphaFoldDB" id="A0A1E3SEL9"/>
<dbReference type="InterPro" id="IPR024516">
    <property type="entry name" value="Mce_C"/>
</dbReference>
<dbReference type="PANTHER" id="PTHR33371">
    <property type="entry name" value="INTERMEMBRANE PHOSPHOLIPID TRANSPORT SYSTEM BINDING PROTEIN MLAD-RELATED"/>
    <property type="match status" value="1"/>
</dbReference>
<dbReference type="EMBL" id="MVHT01000028">
    <property type="protein sequence ID" value="ORB05746.1"/>
    <property type="molecule type" value="Genomic_DNA"/>
</dbReference>
<dbReference type="NCBIfam" id="TIGR00996">
    <property type="entry name" value="Mtu_fam_mce"/>
    <property type="match status" value="1"/>
</dbReference>
<dbReference type="OrthoDB" id="338143at2"/>
<dbReference type="InterPro" id="IPR005693">
    <property type="entry name" value="Mce"/>
</dbReference>
<gene>
    <name evidence="3" type="ORF">BST27_12310</name>
</gene>
<evidence type="ECO:0000259" key="2">
    <source>
        <dbReference type="Pfam" id="PF11887"/>
    </source>
</evidence>
<dbReference type="RefSeq" id="WP_069419472.1">
    <property type="nucleotide sequence ID" value="NZ_CBCRZH010000024.1"/>
</dbReference>
<reference evidence="3 4" key="1">
    <citation type="submission" date="2017-02" db="EMBL/GenBank/DDBJ databases">
        <title>The new phylogeny of genus Mycobacterium.</title>
        <authorList>
            <person name="Tortoli E."/>
            <person name="Trovato A."/>
            <person name="Cirillo D.M."/>
        </authorList>
    </citation>
    <scope>NUCLEOTIDE SEQUENCE [LARGE SCALE GENOMIC DNA]</scope>
    <source>
        <strain evidence="3 4">DSM 44049</strain>
    </source>
</reference>
<name>A0A1E3SEL9_MYCIE</name>